<evidence type="ECO:0000313" key="2">
    <source>
        <dbReference type="EMBL" id="PKA56739.1"/>
    </source>
</evidence>
<evidence type="ECO:0000313" key="3">
    <source>
        <dbReference type="Proteomes" id="UP000236161"/>
    </source>
</evidence>
<evidence type="ECO:0000259" key="1">
    <source>
        <dbReference type="PROSITE" id="PS50878"/>
    </source>
</evidence>
<dbReference type="CDD" id="cd01650">
    <property type="entry name" value="RT_nLTR_like"/>
    <property type="match status" value="1"/>
</dbReference>
<keyword evidence="2" id="KW-0413">Isomerase</keyword>
<name>A0A2I0AMF7_9ASPA</name>
<keyword evidence="3" id="KW-1185">Reference proteome</keyword>
<dbReference type="PROSITE" id="PS50878">
    <property type="entry name" value="RT_POL"/>
    <property type="match status" value="1"/>
</dbReference>
<dbReference type="InterPro" id="IPR043502">
    <property type="entry name" value="DNA/RNA_pol_sf"/>
</dbReference>
<dbReference type="OrthoDB" id="680809at2759"/>
<gene>
    <name evidence="2" type="ORF">AXF42_Ash012869</name>
</gene>
<dbReference type="GO" id="GO:0160154">
    <property type="term" value="F:tRNA pseudouridine(38/39) synthase activity"/>
    <property type="evidence" value="ECO:0007669"/>
    <property type="project" value="UniProtKB-EC"/>
</dbReference>
<dbReference type="SUPFAM" id="SSF56672">
    <property type="entry name" value="DNA/RNA polymerases"/>
    <property type="match status" value="1"/>
</dbReference>
<dbReference type="STRING" id="1088818.A0A2I0AMF7"/>
<protein>
    <submittedName>
        <fullName evidence="2">Putative mitochondrial protein</fullName>
        <ecNumber evidence="2">5.4.99.45</ecNumber>
    </submittedName>
</protein>
<dbReference type="PANTHER" id="PTHR33116">
    <property type="entry name" value="REVERSE TRANSCRIPTASE ZINC-BINDING DOMAIN-CONTAINING PROTEIN-RELATED-RELATED"/>
    <property type="match status" value="1"/>
</dbReference>
<organism evidence="2 3">
    <name type="scientific">Apostasia shenzhenica</name>
    <dbReference type="NCBI Taxonomy" id="1088818"/>
    <lineage>
        <taxon>Eukaryota</taxon>
        <taxon>Viridiplantae</taxon>
        <taxon>Streptophyta</taxon>
        <taxon>Embryophyta</taxon>
        <taxon>Tracheophyta</taxon>
        <taxon>Spermatophyta</taxon>
        <taxon>Magnoliopsida</taxon>
        <taxon>Liliopsida</taxon>
        <taxon>Asparagales</taxon>
        <taxon>Orchidaceae</taxon>
        <taxon>Apostasioideae</taxon>
        <taxon>Apostasia</taxon>
    </lineage>
</organism>
<dbReference type="Pfam" id="PF00078">
    <property type="entry name" value="RVT_1"/>
    <property type="match status" value="1"/>
</dbReference>
<reference evidence="2 3" key="1">
    <citation type="journal article" date="2017" name="Nature">
        <title>The Apostasia genome and the evolution of orchids.</title>
        <authorList>
            <person name="Zhang G.Q."/>
            <person name="Liu K.W."/>
            <person name="Li Z."/>
            <person name="Lohaus R."/>
            <person name="Hsiao Y.Y."/>
            <person name="Niu S.C."/>
            <person name="Wang J.Y."/>
            <person name="Lin Y.C."/>
            <person name="Xu Q."/>
            <person name="Chen L.J."/>
            <person name="Yoshida K."/>
            <person name="Fujiwara S."/>
            <person name="Wang Z.W."/>
            <person name="Zhang Y.Q."/>
            <person name="Mitsuda N."/>
            <person name="Wang M."/>
            <person name="Liu G.H."/>
            <person name="Pecoraro L."/>
            <person name="Huang H.X."/>
            <person name="Xiao X.J."/>
            <person name="Lin M."/>
            <person name="Wu X.Y."/>
            <person name="Wu W.L."/>
            <person name="Chen Y.Y."/>
            <person name="Chang S.B."/>
            <person name="Sakamoto S."/>
            <person name="Ohme-Takagi M."/>
            <person name="Yagi M."/>
            <person name="Zeng S.J."/>
            <person name="Shen C.Y."/>
            <person name="Yeh C.M."/>
            <person name="Luo Y.B."/>
            <person name="Tsai W.C."/>
            <person name="Van de Peer Y."/>
            <person name="Liu Z.J."/>
        </authorList>
    </citation>
    <scope>NUCLEOTIDE SEQUENCE [LARGE SCALE GENOMIC DNA]</scope>
    <source>
        <strain evidence="3">cv. Shenzhen</strain>
        <tissue evidence="2">Stem</tissue>
    </source>
</reference>
<proteinExistence type="predicted"/>
<dbReference type="EMBL" id="KZ451970">
    <property type="protein sequence ID" value="PKA56739.1"/>
    <property type="molecule type" value="Genomic_DNA"/>
</dbReference>
<feature type="domain" description="Reverse transcriptase" evidence="1">
    <location>
        <begin position="1"/>
        <end position="189"/>
    </location>
</feature>
<dbReference type="EC" id="5.4.99.45" evidence="2"/>
<sequence>MPQTLKDTWVVLVPKISNAEQPKQFRPISLCTTVYKVIAKVLVHKLKEHISSLVSLEKRSLWIRASRGLRQGCPLSPYLFILSSELLSTMVHREMHKGMLSGIKVTSRAQPHSHLIFADDLLFFAKATLGDADSVKQILDNYCGYSGQMVNADKSSIFSFTTTKNLKLIIRRRLWMQEGQQWRYLGIPLTKHRPKKVDFSTIVIAVRNRISAWGVKSLSLAGRIMLINSTLTSMPVFI</sequence>
<dbReference type="AlphaFoldDB" id="A0A2I0AMF7"/>
<dbReference type="PANTHER" id="PTHR33116:SF78">
    <property type="entry name" value="OS12G0587133 PROTEIN"/>
    <property type="match status" value="1"/>
</dbReference>
<dbReference type="Proteomes" id="UP000236161">
    <property type="component" value="Unassembled WGS sequence"/>
</dbReference>
<accession>A0A2I0AMF7</accession>
<dbReference type="InterPro" id="IPR000477">
    <property type="entry name" value="RT_dom"/>
</dbReference>